<feature type="compositionally biased region" description="Polar residues" evidence="1">
    <location>
        <begin position="13"/>
        <end position="31"/>
    </location>
</feature>
<feature type="region of interest" description="Disordered" evidence="1">
    <location>
        <begin position="118"/>
        <end position="143"/>
    </location>
</feature>
<dbReference type="PANTHER" id="PTHR28094">
    <property type="entry name" value="MEIOTICALLY UP-REGULATED GENE 113 PROTEIN"/>
    <property type="match status" value="1"/>
</dbReference>
<feature type="region of interest" description="Disordered" evidence="1">
    <location>
        <begin position="366"/>
        <end position="392"/>
    </location>
</feature>
<protein>
    <recommendedName>
        <fullName evidence="2">Bacteriophage T5 Orf172 DNA-binding domain-containing protein</fullName>
    </recommendedName>
</protein>
<feature type="region of interest" description="Disordered" evidence="1">
    <location>
        <begin position="152"/>
        <end position="171"/>
    </location>
</feature>
<proteinExistence type="predicted"/>
<evidence type="ECO:0000259" key="2">
    <source>
        <dbReference type="SMART" id="SM00974"/>
    </source>
</evidence>
<dbReference type="AlphaFoldDB" id="A0A1Y6LU55"/>
<feature type="region of interest" description="Disordered" evidence="1">
    <location>
        <begin position="201"/>
        <end position="242"/>
    </location>
</feature>
<dbReference type="Pfam" id="PF10544">
    <property type="entry name" value="T5orf172"/>
    <property type="match status" value="1"/>
</dbReference>
<sequence length="461" mass="51066">MSPFHRTAPSPESLMSRSDSKNPASTCQGLTSAGRPCRRALALSMNNRRSNAGVVAVGEEAAEFYCWQHKDQATNNAVHAVKPGQGRPGRHDTEIFELKGKSSIDTLVQRLGITALTDEEDSGGKKRPKSKKTGGLGKVDGRTQTMDYAVQQQPAPYGEKYGLGQASKTRPQKKKQGFWASLCCGAADSDQIEIVRRRKRLEQASHAPKPAAKPTNYESPRPSVQSQQQKHSSNPQTDRLLSLLPPHLSPQTTAALLAELLKPISAADEEGYIYIFWLTPKDAAAPDTSTAKSLLAPPKDQRRRVSAVMSEYGGESARGGAGQRNQDKTIMLKIGRANNVSRRMKEWQKQCGYALNLVRWYPYMPSSNSSSPSPSPRTSATPGESSPAPEDIGRDVKKVKFVKRVERFVHLELNEQRVMKECEACGRTHQEWFRVDASQEGVRRVDECVRRWVKWAESQAN</sequence>
<dbReference type="SMART" id="SM00974">
    <property type="entry name" value="T5orf172"/>
    <property type="match status" value="1"/>
</dbReference>
<organism evidence="3 4">
    <name type="scientific">Zymoseptoria tritici ST99CH_1A5</name>
    <dbReference type="NCBI Taxonomy" id="1276529"/>
    <lineage>
        <taxon>Eukaryota</taxon>
        <taxon>Fungi</taxon>
        <taxon>Dikarya</taxon>
        <taxon>Ascomycota</taxon>
        <taxon>Pezizomycotina</taxon>
        <taxon>Dothideomycetes</taxon>
        <taxon>Dothideomycetidae</taxon>
        <taxon>Mycosphaerellales</taxon>
        <taxon>Mycosphaerellaceae</taxon>
        <taxon>Zymoseptoria</taxon>
    </lineage>
</organism>
<dbReference type="InterPro" id="IPR018306">
    <property type="entry name" value="Phage_T5_Orf172_DNA-bd"/>
</dbReference>
<dbReference type="PANTHER" id="PTHR28094:SF2">
    <property type="entry name" value="BACTERIOPHAGE T5 ORF172 DNA-BINDING DOMAIN-CONTAINING PROTEIN"/>
    <property type="match status" value="1"/>
</dbReference>
<reference evidence="3 4" key="1">
    <citation type="submission" date="2016-10" db="EMBL/GenBank/DDBJ databases">
        <authorList>
            <person name="Varghese N."/>
        </authorList>
    </citation>
    <scope>NUCLEOTIDE SEQUENCE [LARGE SCALE GENOMIC DNA]</scope>
</reference>
<dbReference type="EMBL" id="LT882683">
    <property type="protein sequence ID" value="SMY26960.1"/>
    <property type="molecule type" value="Genomic_DNA"/>
</dbReference>
<feature type="compositionally biased region" description="Polar residues" evidence="1">
    <location>
        <begin position="216"/>
        <end position="239"/>
    </location>
</feature>
<evidence type="ECO:0000313" key="4">
    <source>
        <dbReference type="Proteomes" id="UP000215453"/>
    </source>
</evidence>
<dbReference type="Proteomes" id="UP000215453">
    <property type="component" value="Chromosome 8"/>
</dbReference>
<accession>A0A1Y6LU55</accession>
<name>A0A1Y6LU55_ZYMTR</name>
<evidence type="ECO:0000313" key="3">
    <source>
        <dbReference type="EMBL" id="SMY26960.1"/>
    </source>
</evidence>
<evidence type="ECO:0000256" key="1">
    <source>
        <dbReference type="SAM" id="MobiDB-lite"/>
    </source>
</evidence>
<gene>
    <name evidence="3" type="ORF">ZT1A5_G8404</name>
</gene>
<feature type="region of interest" description="Disordered" evidence="1">
    <location>
        <begin position="1"/>
        <end position="32"/>
    </location>
</feature>
<dbReference type="InterPro" id="IPR053006">
    <property type="entry name" value="Meiosis_regulatory"/>
</dbReference>
<feature type="domain" description="Bacteriophage T5 Orf172 DNA-binding" evidence="2">
    <location>
        <begin position="326"/>
        <end position="452"/>
    </location>
</feature>